<dbReference type="Proteomes" id="UP000236724">
    <property type="component" value="Unassembled WGS sequence"/>
</dbReference>
<proteinExistence type="predicted"/>
<dbReference type="AlphaFoldDB" id="A0A1H6FD44"/>
<dbReference type="OrthoDB" id="5625614at2"/>
<dbReference type="EMBL" id="FMSV02000534">
    <property type="protein sequence ID" value="SEH07563.1"/>
    <property type="molecule type" value="Genomic_DNA"/>
</dbReference>
<protein>
    <submittedName>
        <fullName evidence="1">Uncharacterized protein</fullName>
    </submittedName>
</protein>
<sequence length="94" mass="10813">MKRFILMIFGLLLIQPALSYAFVAGSQPYQRPANAPRIQQYVRSPAWYQQALQGVSQPYPASLSFIQYQGAWYTPFTRPGMTGPYDLRGWHVKK</sequence>
<evidence type="ECO:0000313" key="2">
    <source>
        <dbReference type="Proteomes" id="UP000236724"/>
    </source>
</evidence>
<keyword evidence="2" id="KW-1185">Reference proteome</keyword>
<reference evidence="1 2" key="1">
    <citation type="submission" date="2016-10" db="EMBL/GenBank/DDBJ databases">
        <authorList>
            <person name="de Groot N.N."/>
        </authorList>
    </citation>
    <scope>NUCLEOTIDE SEQUENCE [LARGE SCALE GENOMIC DNA]</scope>
    <source>
        <strain evidence="1">MBHS1</strain>
    </source>
</reference>
<evidence type="ECO:0000313" key="1">
    <source>
        <dbReference type="EMBL" id="SEH07563.1"/>
    </source>
</evidence>
<organism evidence="1 2">
    <name type="scientific">Candidatus Venteria ishoeyi</name>
    <dbReference type="NCBI Taxonomy" id="1899563"/>
    <lineage>
        <taxon>Bacteria</taxon>
        <taxon>Pseudomonadati</taxon>
        <taxon>Pseudomonadota</taxon>
        <taxon>Gammaproteobacteria</taxon>
        <taxon>Thiotrichales</taxon>
        <taxon>Thiotrichaceae</taxon>
        <taxon>Venteria</taxon>
    </lineage>
</organism>
<gene>
    <name evidence="1" type="ORF">MBHS_03439</name>
</gene>
<name>A0A1H6FD44_9GAMM</name>
<accession>A0A1H6FD44</accession>
<dbReference type="RefSeq" id="WP_146066817.1">
    <property type="nucleotide sequence ID" value="NZ_FMSV02000534.1"/>
</dbReference>